<accession>A0AAD7ZLK9</accession>
<dbReference type="AlphaFoldDB" id="A0AAD7ZLK9"/>
<gene>
    <name evidence="1" type="ORF">L9F63_022750</name>
</gene>
<reference evidence="1" key="2">
    <citation type="submission" date="2023-05" db="EMBL/GenBank/DDBJ databases">
        <authorList>
            <person name="Fouks B."/>
        </authorList>
    </citation>
    <scope>NUCLEOTIDE SEQUENCE</scope>
    <source>
        <strain evidence="1">Stay&amp;Tobe</strain>
        <tissue evidence="1">Testes</tissue>
    </source>
</reference>
<feature type="non-terminal residue" evidence="1">
    <location>
        <position position="1"/>
    </location>
</feature>
<organism evidence="1 2">
    <name type="scientific">Diploptera punctata</name>
    <name type="common">Pacific beetle cockroach</name>
    <dbReference type="NCBI Taxonomy" id="6984"/>
    <lineage>
        <taxon>Eukaryota</taxon>
        <taxon>Metazoa</taxon>
        <taxon>Ecdysozoa</taxon>
        <taxon>Arthropoda</taxon>
        <taxon>Hexapoda</taxon>
        <taxon>Insecta</taxon>
        <taxon>Pterygota</taxon>
        <taxon>Neoptera</taxon>
        <taxon>Polyneoptera</taxon>
        <taxon>Dictyoptera</taxon>
        <taxon>Blattodea</taxon>
        <taxon>Blaberoidea</taxon>
        <taxon>Blaberidae</taxon>
        <taxon>Diplopterinae</taxon>
        <taxon>Diploptera</taxon>
    </lineage>
</organism>
<reference evidence="1" key="1">
    <citation type="journal article" date="2023" name="IScience">
        <title>Live-bearing cockroach genome reveals convergent evolutionary mechanisms linked to viviparity in insects and beyond.</title>
        <authorList>
            <person name="Fouks B."/>
            <person name="Harrison M.C."/>
            <person name="Mikhailova A.A."/>
            <person name="Marchal E."/>
            <person name="English S."/>
            <person name="Carruthers M."/>
            <person name="Jennings E.C."/>
            <person name="Chiamaka E.L."/>
            <person name="Frigard R.A."/>
            <person name="Pippel M."/>
            <person name="Attardo G.M."/>
            <person name="Benoit J.B."/>
            <person name="Bornberg-Bauer E."/>
            <person name="Tobe S.S."/>
        </authorList>
    </citation>
    <scope>NUCLEOTIDE SEQUENCE</scope>
    <source>
        <strain evidence="1">Stay&amp;Tobe</strain>
    </source>
</reference>
<name>A0AAD7ZLK9_DIPPU</name>
<sequence length="94" mass="10722">MDLRLKGSSRCPRRLATIMHYTCSMAPLRSQVLFQRIDVQDACPYAEAREWIVNANVLTLDFLRPFISVVPCQIPGVFLISSQATKILARRNLE</sequence>
<protein>
    <submittedName>
        <fullName evidence="1">Uncharacterized protein</fullName>
    </submittedName>
</protein>
<evidence type="ECO:0000313" key="2">
    <source>
        <dbReference type="Proteomes" id="UP001233999"/>
    </source>
</evidence>
<keyword evidence="2" id="KW-1185">Reference proteome</keyword>
<dbReference type="EMBL" id="JASPKZ010007717">
    <property type="protein sequence ID" value="KAJ9582905.1"/>
    <property type="molecule type" value="Genomic_DNA"/>
</dbReference>
<comment type="caution">
    <text evidence="1">The sequence shown here is derived from an EMBL/GenBank/DDBJ whole genome shotgun (WGS) entry which is preliminary data.</text>
</comment>
<evidence type="ECO:0000313" key="1">
    <source>
        <dbReference type="EMBL" id="KAJ9582905.1"/>
    </source>
</evidence>
<dbReference type="Proteomes" id="UP001233999">
    <property type="component" value="Unassembled WGS sequence"/>
</dbReference>
<proteinExistence type="predicted"/>